<name>F0LH76_THEBM</name>
<accession>F0LH76</accession>
<organism evidence="1 2">
    <name type="scientific">Thermococcus barophilus (strain DSM 11836 / MP)</name>
    <dbReference type="NCBI Taxonomy" id="391623"/>
    <lineage>
        <taxon>Archaea</taxon>
        <taxon>Methanobacteriati</taxon>
        <taxon>Methanobacteriota</taxon>
        <taxon>Thermococci</taxon>
        <taxon>Thermococcales</taxon>
        <taxon>Thermococcaceae</taxon>
        <taxon>Thermococcus</taxon>
    </lineage>
</organism>
<protein>
    <submittedName>
        <fullName evidence="1">Uncharacterized protein</fullName>
    </submittedName>
</protein>
<keyword evidence="2" id="KW-1185">Reference proteome</keyword>
<sequence>MGVKIKELKIKKDRIMAGSGRRLYIFRVLHLSCLFGPFSEPLQVSNAAVVKGNTTYIISTDGIILLNNEGFLKAIQLQIPPTKVYADANWRYLALAWNKTICVFNSDLNPIYECKSFKNEITGVRLCGSYLTVCFKERIVKFKINQKIGKFVWI</sequence>
<dbReference type="KEGG" id="tba:TERMP_00060"/>
<dbReference type="PATRIC" id="fig|391623.17.peg.60"/>
<dbReference type="Proteomes" id="UP000007478">
    <property type="component" value="Chromosome"/>
</dbReference>
<gene>
    <name evidence="1" type="ordered locus">TERMP_00060</name>
</gene>
<evidence type="ECO:0000313" key="1">
    <source>
        <dbReference type="EMBL" id="ADT83038.1"/>
    </source>
</evidence>
<proteinExistence type="predicted"/>
<evidence type="ECO:0000313" key="2">
    <source>
        <dbReference type="Proteomes" id="UP000007478"/>
    </source>
</evidence>
<reference evidence="1 2" key="1">
    <citation type="journal article" date="2011" name="J. Bacteriol.">
        <title>Complete genome sequence of the hyperthermophilic, piezophilic, heterotrophic, and carboxydotrophic archaeon Thermococcus barophilus MP.</title>
        <authorList>
            <person name="Vannier P."/>
            <person name="Marteinsson V.T."/>
            <person name="Fridjonsson O.H."/>
            <person name="Oger P."/>
            <person name="Jebbar M."/>
        </authorList>
    </citation>
    <scope>NUCLEOTIDE SEQUENCE [LARGE SCALE GENOMIC DNA]</scope>
    <source>
        <strain evidence="2">DSM 11836 / MP</strain>
    </source>
</reference>
<dbReference type="EMBL" id="CP002372">
    <property type="protein sequence ID" value="ADT83038.1"/>
    <property type="molecule type" value="Genomic_DNA"/>
</dbReference>
<dbReference type="HOGENOM" id="CLU_1700350_0_0_2"/>
<dbReference type="AlphaFoldDB" id="F0LH76"/>